<gene>
    <name evidence="1" type="ORF">Cni_G19552</name>
</gene>
<dbReference type="EMBL" id="CP136895">
    <property type="protein sequence ID" value="WOL10793.1"/>
    <property type="molecule type" value="Genomic_DNA"/>
</dbReference>
<sequence length="125" mass="14032">MNLEMVKMASETIGKMSPEEFQKMLKVASSLTTNQTPQLATTNCSAQISENGFQSDIGSSSRLQSDIGERNFEDAFLSSRMGQSSSSIPTSMDDLQCGHYYYFFLALFSNEQREVISLFTLLDRR</sequence>
<protein>
    <submittedName>
        <fullName evidence="1">Outer envelope protein</fullName>
    </submittedName>
</protein>
<keyword evidence="1" id="KW-0261">Viral envelope protein</keyword>
<dbReference type="Proteomes" id="UP001327560">
    <property type="component" value="Chromosome 6"/>
</dbReference>
<keyword evidence="1" id="KW-0946">Virion</keyword>
<evidence type="ECO:0000313" key="2">
    <source>
        <dbReference type="Proteomes" id="UP001327560"/>
    </source>
</evidence>
<dbReference type="AlphaFoldDB" id="A0AAQ3KPP4"/>
<proteinExistence type="predicted"/>
<name>A0AAQ3KPP4_9LILI</name>
<evidence type="ECO:0000313" key="1">
    <source>
        <dbReference type="EMBL" id="WOL10793.1"/>
    </source>
</evidence>
<keyword evidence="2" id="KW-1185">Reference proteome</keyword>
<reference evidence="1 2" key="1">
    <citation type="submission" date="2023-10" db="EMBL/GenBank/DDBJ databases">
        <title>Chromosome-scale genome assembly provides insights into flower coloration mechanisms of Canna indica.</title>
        <authorList>
            <person name="Li C."/>
        </authorList>
    </citation>
    <scope>NUCLEOTIDE SEQUENCE [LARGE SCALE GENOMIC DNA]</scope>
    <source>
        <tissue evidence="1">Flower</tissue>
    </source>
</reference>
<accession>A0AAQ3KPP4</accession>
<organism evidence="1 2">
    <name type="scientific">Canna indica</name>
    <name type="common">Indian-shot</name>
    <dbReference type="NCBI Taxonomy" id="4628"/>
    <lineage>
        <taxon>Eukaryota</taxon>
        <taxon>Viridiplantae</taxon>
        <taxon>Streptophyta</taxon>
        <taxon>Embryophyta</taxon>
        <taxon>Tracheophyta</taxon>
        <taxon>Spermatophyta</taxon>
        <taxon>Magnoliopsida</taxon>
        <taxon>Liliopsida</taxon>
        <taxon>Zingiberales</taxon>
        <taxon>Cannaceae</taxon>
        <taxon>Canna</taxon>
    </lineage>
</organism>